<protein>
    <submittedName>
        <fullName evidence="1">Uncharacterized protein</fullName>
    </submittedName>
</protein>
<dbReference type="Proteomes" id="UP000694393">
    <property type="component" value="Unplaced"/>
</dbReference>
<organism evidence="1 2">
    <name type="scientific">Pelusios castaneus</name>
    <name type="common">West African mud turtle</name>
    <dbReference type="NCBI Taxonomy" id="367368"/>
    <lineage>
        <taxon>Eukaryota</taxon>
        <taxon>Metazoa</taxon>
        <taxon>Chordata</taxon>
        <taxon>Craniata</taxon>
        <taxon>Vertebrata</taxon>
        <taxon>Euteleostomi</taxon>
        <taxon>Archelosauria</taxon>
        <taxon>Testudinata</taxon>
        <taxon>Testudines</taxon>
        <taxon>Pleurodira</taxon>
        <taxon>Pelomedusidae</taxon>
        <taxon>Pelusios</taxon>
    </lineage>
</organism>
<keyword evidence="2" id="KW-1185">Reference proteome</keyword>
<evidence type="ECO:0000313" key="2">
    <source>
        <dbReference type="Proteomes" id="UP000694393"/>
    </source>
</evidence>
<accession>A0A8C8SMJ9</accession>
<name>A0A8C8SMJ9_9SAUR</name>
<reference evidence="1" key="1">
    <citation type="submission" date="2025-08" db="UniProtKB">
        <authorList>
            <consortium name="Ensembl"/>
        </authorList>
    </citation>
    <scope>IDENTIFICATION</scope>
</reference>
<dbReference type="Ensembl" id="ENSPCET00000021780.1">
    <property type="protein sequence ID" value="ENSPCEP00000021048.1"/>
    <property type="gene ID" value="ENSPCEG00000016232.1"/>
</dbReference>
<sequence length="92" mass="10100">MLHPPTQEAGVCQPGMGEKTVGASPVQLLCWRTRYLAGSQVTHVRMSKVGFVRIPGILLYLSKDSSRNLGARNPSSTLGREYLWVEGGKWVS</sequence>
<reference evidence="1" key="2">
    <citation type="submission" date="2025-09" db="UniProtKB">
        <authorList>
            <consortium name="Ensembl"/>
        </authorList>
    </citation>
    <scope>IDENTIFICATION</scope>
</reference>
<proteinExistence type="predicted"/>
<evidence type="ECO:0000313" key="1">
    <source>
        <dbReference type="Ensembl" id="ENSPCEP00000021048.1"/>
    </source>
</evidence>
<dbReference type="AlphaFoldDB" id="A0A8C8SMJ9"/>